<keyword evidence="3" id="KW-1185">Reference proteome</keyword>
<accession>A0A081BY50</accession>
<dbReference type="SUPFAM" id="SSF48452">
    <property type="entry name" value="TPR-like"/>
    <property type="match status" value="1"/>
</dbReference>
<gene>
    <name evidence="2" type="ORF">U27_04220</name>
</gene>
<dbReference type="AlphaFoldDB" id="A0A081BY50"/>
<dbReference type="EMBL" id="DF820465">
    <property type="protein sequence ID" value="GAK57255.1"/>
    <property type="molecule type" value="Genomic_DNA"/>
</dbReference>
<evidence type="ECO:0000256" key="1">
    <source>
        <dbReference type="SAM" id="Phobius"/>
    </source>
</evidence>
<dbReference type="Proteomes" id="UP000030661">
    <property type="component" value="Unassembled WGS sequence"/>
</dbReference>
<evidence type="ECO:0000313" key="2">
    <source>
        <dbReference type="EMBL" id="GAK57255.1"/>
    </source>
</evidence>
<dbReference type="HOGENOM" id="CLU_659976_0_0_0"/>
<evidence type="ECO:0008006" key="4">
    <source>
        <dbReference type="Google" id="ProtNLM"/>
    </source>
</evidence>
<dbReference type="STRING" id="1499967.U27_04220"/>
<dbReference type="Gene3D" id="1.25.40.10">
    <property type="entry name" value="Tetratricopeptide repeat domain"/>
    <property type="match status" value="1"/>
</dbReference>
<dbReference type="InterPro" id="IPR011990">
    <property type="entry name" value="TPR-like_helical_dom_sf"/>
</dbReference>
<evidence type="ECO:0000313" key="3">
    <source>
        <dbReference type="Proteomes" id="UP000030661"/>
    </source>
</evidence>
<protein>
    <recommendedName>
        <fullName evidence="4">Tetratricopeptide repeat protein</fullName>
    </recommendedName>
</protein>
<sequence length="416" mass="47861">MKKRIVNTTPLVCYVWLLITGGCILWYVVRVTLFLAAFASQQGIHSDPYAAIAAFTQALQYDRNHPDYVSGLAGALLESAVRLTSPADSENRAIRLEETETWFQRAIMLNPANPWNYYQLGRLELHRSSKSFQNTIQEDWQDFPTGRYFSLALQNAPNNVFLHYAVGRWLYSHDPEQAFALIRGFLGRGSAQTLNILEGLWPQIQDYAILRRFLPENQDVFLQFSQFLYEKALDYESDLEAICAGVLTQTCPPNVIISRSQDDREIELGNDDGSAEWTTYIAADYVRVQKMICLPQNIDDYQYAALKIFMGGGNKQNFTVVISLNNHEIKRYEQTMPATLTWYEIPFDRRLLDGQSKIYVYMRTLGASTAGNYLRIRGDQETPTVNSVFNFLDTHDLSFDRHEQTGEYMIRLVLRK</sequence>
<dbReference type="PROSITE" id="PS51257">
    <property type="entry name" value="PROKAR_LIPOPROTEIN"/>
    <property type="match status" value="1"/>
</dbReference>
<reference evidence="2 3" key="1">
    <citation type="journal article" date="2015" name="PeerJ">
        <title>First genomic representation of candidate bacterial phylum KSB3 points to enhanced environmental sensing as a trigger of wastewater bulking.</title>
        <authorList>
            <person name="Sekiguchi Y."/>
            <person name="Ohashi A."/>
            <person name="Parks D.H."/>
            <person name="Yamauchi T."/>
            <person name="Tyson G.W."/>
            <person name="Hugenholtz P."/>
        </authorList>
    </citation>
    <scope>NUCLEOTIDE SEQUENCE [LARGE SCALE GENOMIC DNA]</scope>
</reference>
<feature type="transmembrane region" description="Helical" evidence="1">
    <location>
        <begin position="12"/>
        <end position="39"/>
    </location>
</feature>
<keyword evidence="1" id="KW-0812">Transmembrane</keyword>
<organism evidence="2 3">
    <name type="scientific">Vecturithrix granuli</name>
    <dbReference type="NCBI Taxonomy" id="1499967"/>
    <lineage>
        <taxon>Bacteria</taxon>
        <taxon>Candidatus Moduliflexota</taxon>
        <taxon>Candidatus Vecturitrichia</taxon>
        <taxon>Candidatus Vecturitrichales</taxon>
        <taxon>Candidatus Vecturitrichaceae</taxon>
        <taxon>Candidatus Vecturithrix</taxon>
    </lineage>
</organism>
<proteinExistence type="predicted"/>
<keyword evidence="1" id="KW-1133">Transmembrane helix</keyword>
<name>A0A081BY50_VECG1</name>
<keyword evidence="1" id="KW-0472">Membrane</keyword>